<keyword evidence="1" id="KW-0472">Membrane</keyword>
<protein>
    <submittedName>
        <fullName evidence="2">Uncharacterized protein</fullName>
    </submittedName>
</protein>
<proteinExistence type="predicted"/>
<dbReference type="AlphaFoldDB" id="A0A812R6Y3"/>
<comment type="caution">
    <text evidence="2">The sequence shown here is derived from an EMBL/GenBank/DDBJ whole genome shotgun (WGS) entry which is preliminary data.</text>
</comment>
<dbReference type="EMBL" id="CAJNJA010018393">
    <property type="protein sequence ID" value="CAE7422108.1"/>
    <property type="molecule type" value="Genomic_DNA"/>
</dbReference>
<evidence type="ECO:0000313" key="3">
    <source>
        <dbReference type="Proteomes" id="UP000601435"/>
    </source>
</evidence>
<feature type="transmembrane region" description="Helical" evidence="1">
    <location>
        <begin position="52"/>
        <end position="74"/>
    </location>
</feature>
<dbReference type="OrthoDB" id="416869at2759"/>
<reference evidence="2" key="1">
    <citation type="submission" date="2021-02" db="EMBL/GenBank/DDBJ databases">
        <authorList>
            <person name="Dougan E. K."/>
            <person name="Rhodes N."/>
            <person name="Thang M."/>
            <person name="Chan C."/>
        </authorList>
    </citation>
    <scope>NUCLEOTIDE SEQUENCE</scope>
</reference>
<sequence>MAIPLSQMLGGKPPFPNANFSALAQRDGADEEWSYSDEYEPRSRSRFSSWQLLGLCLCCLATVGLPILAASFFLNSWAQDAMEASGFQTFGVATTVASVDISMLSGRWSFGDLEVQSPAGYGRHNFMSIGSGVFDIGVKSVFFSPLVIQELSLADVQVNIDQHVDGTSNAKMIMEHIDEVSDSAASKRFNEALMNKKVTVDKITFTNIVTRLCLHPSCEMSPPPYFVIKTVEVNDVGKQTGGVFVPDLFQVIVRAVVIAAIKAAPHQLGSPLAESLGA</sequence>
<dbReference type="Proteomes" id="UP000601435">
    <property type="component" value="Unassembled WGS sequence"/>
</dbReference>
<evidence type="ECO:0000256" key="1">
    <source>
        <dbReference type="SAM" id="Phobius"/>
    </source>
</evidence>
<name>A0A812R6Y3_9DINO</name>
<gene>
    <name evidence="2" type="ORF">SNEC2469_LOCUS11583</name>
</gene>
<keyword evidence="1" id="KW-0812">Transmembrane</keyword>
<keyword evidence="1" id="KW-1133">Transmembrane helix</keyword>
<accession>A0A812R6Y3</accession>
<keyword evidence="3" id="KW-1185">Reference proteome</keyword>
<organism evidence="2 3">
    <name type="scientific">Symbiodinium necroappetens</name>
    <dbReference type="NCBI Taxonomy" id="1628268"/>
    <lineage>
        <taxon>Eukaryota</taxon>
        <taxon>Sar</taxon>
        <taxon>Alveolata</taxon>
        <taxon>Dinophyceae</taxon>
        <taxon>Suessiales</taxon>
        <taxon>Symbiodiniaceae</taxon>
        <taxon>Symbiodinium</taxon>
    </lineage>
</organism>
<feature type="non-terminal residue" evidence="2">
    <location>
        <position position="278"/>
    </location>
</feature>
<evidence type="ECO:0000313" key="2">
    <source>
        <dbReference type="EMBL" id="CAE7422108.1"/>
    </source>
</evidence>